<protein>
    <submittedName>
        <fullName evidence="1">Uncharacterized protein</fullName>
    </submittedName>
</protein>
<proteinExistence type="predicted"/>
<sequence length="93" mass="10935">MYECVDLNILMFFGSSQFIKHFLLSNGLYQLIYISFIPHILQFSCLSSTVQIYNINPLVYCISIDVQSVYNDIIFFRDKHVYNLSVQNLQIIL</sequence>
<evidence type="ECO:0000313" key="2">
    <source>
        <dbReference type="Proteomes" id="UP001181693"/>
    </source>
</evidence>
<gene>
    <name evidence="1" type="ORF">GDO54_011197</name>
</gene>
<comment type="caution">
    <text evidence="1">The sequence shown here is derived from an EMBL/GenBank/DDBJ whole genome shotgun (WGS) entry which is preliminary data.</text>
</comment>
<dbReference type="EMBL" id="DYDO01000004">
    <property type="protein sequence ID" value="DBA27014.1"/>
    <property type="molecule type" value="Genomic_DNA"/>
</dbReference>
<reference evidence="1" key="1">
    <citation type="thesis" date="2020" institute="ProQuest LLC" country="789 East Eisenhower Parkway, Ann Arbor, MI, USA">
        <title>Comparative Genomics and Chromosome Evolution.</title>
        <authorList>
            <person name="Mudd A.B."/>
        </authorList>
    </citation>
    <scope>NUCLEOTIDE SEQUENCE</scope>
    <source>
        <strain evidence="1">1538</strain>
        <tissue evidence="1">Blood</tissue>
    </source>
</reference>
<organism evidence="1 2">
    <name type="scientific">Pyxicephalus adspersus</name>
    <name type="common">African bullfrog</name>
    <dbReference type="NCBI Taxonomy" id="30357"/>
    <lineage>
        <taxon>Eukaryota</taxon>
        <taxon>Metazoa</taxon>
        <taxon>Chordata</taxon>
        <taxon>Craniata</taxon>
        <taxon>Vertebrata</taxon>
        <taxon>Euteleostomi</taxon>
        <taxon>Amphibia</taxon>
        <taxon>Batrachia</taxon>
        <taxon>Anura</taxon>
        <taxon>Neobatrachia</taxon>
        <taxon>Ranoidea</taxon>
        <taxon>Pyxicephalidae</taxon>
        <taxon>Pyxicephalinae</taxon>
        <taxon>Pyxicephalus</taxon>
    </lineage>
</organism>
<accession>A0AAV3A791</accession>
<dbReference type="AlphaFoldDB" id="A0AAV3A791"/>
<dbReference type="Proteomes" id="UP001181693">
    <property type="component" value="Unassembled WGS sequence"/>
</dbReference>
<evidence type="ECO:0000313" key="1">
    <source>
        <dbReference type="EMBL" id="DBA27014.1"/>
    </source>
</evidence>
<name>A0AAV3A791_PYXAD</name>
<keyword evidence="2" id="KW-1185">Reference proteome</keyword>